<reference evidence="1 2" key="1">
    <citation type="journal article" date="2016" name="Nat. Commun.">
        <title>Ectomycorrhizal ecology is imprinted in the genome of the dominant symbiotic fungus Cenococcum geophilum.</title>
        <authorList>
            <consortium name="DOE Joint Genome Institute"/>
            <person name="Peter M."/>
            <person name="Kohler A."/>
            <person name="Ohm R.A."/>
            <person name="Kuo A."/>
            <person name="Krutzmann J."/>
            <person name="Morin E."/>
            <person name="Arend M."/>
            <person name="Barry K.W."/>
            <person name="Binder M."/>
            <person name="Choi C."/>
            <person name="Clum A."/>
            <person name="Copeland A."/>
            <person name="Grisel N."/>
            <person name="Haridas S."/>
            <person name="Kipfer T."/>
            <person name="LaButti K."/>
            <person name="Lindquist E."/>
            <person name="Lipzen A."/>
            <person name="Maire R."/>
            <person name="Meier B."/>
            <person name="Mihaltcheva S."/>
            <person name="Molinier V."/>
            <person name="Murat C."/>
            <person name="Poggeler S."/>
            <person name="Quandt C.A."/>
            <person name="Sperisen C."/>
            <person name="Tritt A."/>
            <person name="Tisserant E."/>
            <person name="Crous P.W."/>
            <person name="Henrissat B."/>
            <person name="Nehls U."/>
            <person name="Egli S."/>
            <person name="Spatafora J.W."/>
            <person name="Grigoriev I.V."/>
            <person name="Martin F.M."/>
        </authorList>
    </citation>
    <scope>NUCLEOTIDE SEQUENCE [LARGE SCALE GENOMIC DNA]</scope>
    <source>
        <strain evidence="1 2">1.58</strain>
    </source>
</reference>
<accession>A0ACC8EPL2</accession>
<proteinExistence type="predicted"/>
<dbReference type="Proteomes" id="UP000250078">
    <property type="component" value="Unassembled WGS sequence"/>
</dbReference>
<name>A0ACC8EPL2_9PEZI</name>
<keyword evidence="2" id="KW-1185">Reference proteome</keyword>
<evidence type="ECO:0000313" key="1">
    <source>
        <dbReference type="EMBL" id="OCK88242.1"/>
    </source>
</evidence>
<evidence type="ECO:0000313" key="2">
    <source>
        <dbReference type="Proteomes" id="UP000250078"/>
    </source>
</evidence>
<dbReference type="EMBL" id="KV748245">
    <property type="protein sequence ID" value="OCK88242.1"/>
    <property type="molecule type" value="Genomic_DNA"/>
</dbReference>
<gene>
    <name evidence="1" type="ORF">K441DRAFT_323951</name>
</gene>
<sequence length="397" mass="44618">MNAHCTLLTIIYIEVSFRESFYCTLGSSIRLAYLEFNTEIRIQISLKTNNFNENVRSSISCPCSTAASLSSMLGSISPGATEDMLLESGHSPDTPVPARASDDGSDSEYDSDYNAEDNTFVIGSDIDEMVTAYENLMTLTNPLQDRVHSSESTTQPQVGSVLQMVRAAITPIEPSREIDSAESSDLAFRRRDDSPLDLTDLLETPPGQVTTQNEERLSCTFQDPQALTATDIEHMDEETREWLVSFVEITEDLNRRGNPIPESLSGELPLRELYVDVGDHHPERTSALLRRRIVRRNRQLGFGNELVPALGHEQSNGNNEEFTSKEELTVLRRYYSDSFISEEDIEAGGTVSHVEVTVKYHLMTHTLFLAILCLTIYFLLPIHYLSPTEWQYRPCGD</sequence>
<organism evidence="1 2">
    <name type="scientific">Cenococcum geophilum 1.58</name>
    <dbReference type="NCBI Taxonomy" id="794803"/>
    <lineage>
        <taxon>Eukaryota</taxon>
        <taxon>Fungi</taxon>
        <taxon>Dikarya</taxon>
        <taxon>Ascomycota</taxon>
        <taxon>Pezizomycotina</taxon>
        <taxon>Dothideomycetes</taxon>
        <taxon>Pleosporomycetidae</taxon>
        <taxon>Gloniales</taxon>
        <taxon>Gloniaceae</taxon>
        <taxon>Cenococcum</taxon>
    </lineage>
</organism>
<protein>
    <submittedName>
        <fullName evidence="1">Uncharacterized protein</fullName>
    </submittedName>
</protein>